<accession>A0AAI8KY88</accession>
<dbReference type="RefSeq" id="WP_162952007.1">
    <property type="nucleotide sequence ID" value="NZ_CP032427.1"/>
</dbReference>
<dbReference type="GeneID" id="91287249"/>
<proteinExistence type="predicted"/>
<evidence type="ECO:0000313" key="2">
    <source>
        <dbReference type="Proteomes" id="UP000265765"/>
    </source>
</evidence>
<protein>
    <submittedName>
        <fullName evidence="1">Uncharacterized protein</fullName>
    </submittedName>
</protein>
<sequence length="45" mass="5425">MICEFCDEDRPDVRVRRDPFAWEVNDEDWQVAMCESCEQDRADDV</sequence>
<evidence type="ECO:0000313" key="1">
    <source>
        <dbReference type="EMBL" id="AYC38205.1"/>
    </source>
</evidence>
<gene>
    <name evidence="1" type="ORF">DWG14_02429</name>
</gene>
<dbReference type="Proteomes" id="UP000265765">
    <property type="component" value="Chromosome"/>
</dbReference>
<dbReference type="AlphaFoldDB" id="A0AAI8KY88"/>
<reference evidence="1 2" key="1">
    <citation type="submission" date="2018-09" db="EMBL/GenBank/DDBJ databases">
        <title>Production of Trimethoprim by Streptomyces sp. 3E-1.</title>
        <authorList>
            <person name="Kang H.J."/>
            <person name="Kim S.B."/>
        </authorList>
    </citation>
    <scope>NUCLEOTIDE SEQUENCE [LARGE SCALE GENOMIC DNA]</scope>
    <source>
        <strain evidence="1 2">3E-1</strain>
    </source>
</reference>
<name>A0AAI8KY88_9ACTN</name>
<dbReference type="KEGG" id="sge:DWG14_02429"/>
<dbReference type="EMBL" id="CP032427">
    <property type="protein sequence ID" value="AYC38205.1"/>
    <property type="molecule type" value="Genomic_DNA"/>
</dbReference>
<organism evidence="1 2">
    <name type="scientific">Streptomyces griseorubiginosus</name>
    <dbReference type="NCBI Taxonomy" id="67304"/>
    <lineage>
        <taxon>Bacteria</taxon>
        <taxon>Bacillati</taxon>
        <taxon>Actinomycetota</taxon>
        <taxon>Actinomycetes</taxon>
        <taxon>Kitasatosporales</taxon>
        <taxon>Streptomycetaceae</taxon>
        <taxon>Streptomyces</taxon>
    </lineage>
</organism>